<evidence type="ECO:0000313" key="2">
    <source>
        <dbReference type="Proteomes" id="UP000195667"/>
    </source>
</evidence>
<proteinExistence type="predicted"/>
<evidence type="ECO:0000313" key="1">
    <source>
        <dbReference type="EMBL" id="SJM89505.1"/>
    </source>
</evidence>
<dbReference type="Proteomes" id="UP000195667">
    <property type="component" value="Unassembled WGS sequence"/>
</dbReference>
<gene>
    <name evidence="1" type="ORF">CRENPOLYSF1_1120011</name>
</gene>
<accession>A0A1R4GZW3</accession>
<sequence>MLLAPLNVIEPISTLVTSVRVQGQVPGAHVLVISLFDQQVKASDIATESDQRFKLLPNITLTDKDILVATQTLAGNTSQLSDRLAAAVEQAPQSVSDIGYVKINTDLCEGEDHLWISNCISGAVVEAFFNGKMQGRGIAEEGVVRLRLAAKLQKDAPVSVHQMVKGVGTGPKSRIMPESLPLHCHNIHIADYPLKQSY</sequence>
<name>A0A1R4GZW3_9GAMM</name>
<keyword evidence="2" id="KW-1185">Reference proteome</keyword>
<organism evidence="1 2">
    <name type="scientific">Crenothrix polyspora</name>
    <dbReference type="NCBI Taxonomy" id="360316"/>
    <lineage>
        <taxon>Bacteria</taxon>
        <taxon>Pseudomonadati</taxon>
        <taxon>Pseudomonadota</taxon>
        <taxon>Gammaproteobacteria</taxon>
        <taxon>Methylococcales</taxon>
        <taxon>Crenotrichaceae</taxon>
        <taxon>Crenothrix</taxon>
    </lineage>
</organism>
<dbReference type="EMBL" id="FUKI01000016">
    <property type="protein sequence ID" value="SJM89505.1"/>
    <property type="molecule type" value="Genomic_DNA"/>
</dbReference>
<dbReference type="AlphaFoldDB" id="A0A1R4GZW3"/>
<protein>
    <submittedName>
        <fullName evidence="1">Uncharacterized protein</fullName>
    </submittedName>
</protein>
<dbReference type="RefSeq" id="WP_087142156.1">
    <property type="nucleotide sequence ID" value="NZ_FUKI01000016.1"/>
</dbReference>
<reference evidence="2" key="1">
    <citation type="submission" date="2017-02" db="EMBL/GenBank/DDBJ databases">
        <authorList>
            <person name="Daims H."/>
        </authorList>
    </citation>
    <scope>NUCLEOTIDE SEQUENCE [LARGE SCALE GENOMIC DNA]</scope>
</reference>